<protein>
    <recommendedName>
        <fullName evidence="2">Ubiquitin-like domain-containing protein</fullName>
    </recommendedName>
</protein>
<feature type="region of interest" description="Disordered" evidence="1">
    <location>
        <begin position="258"/>
        <end position="301"/>
    </location>
</feature>
<dbReference type="InterPro" id="IPR000626">
    <property type="entry name" value="Ubiquitin-like_dom"/>
</dbReference>
<feature type="compositionally biased region" description="Polar residues" evidence="1">
    <location>
        <begin position="570"/>
        <end position="586"/>
    </location>
</feature>
<feature type="region of interest" description="Disordered" evidence="1">
    <location>
        <begin position="570"/>
        <end position="739"/>
    </location>
</feature>
<evidence type="ECO:0000256" key="1">
    <source>
        <dbReference type="SAM" id="MobiDB-lite"/>
    </source>
</evidence>
<dbReference type="EMBL" id="CM018038">
    <property type="protein sequence ID" value="KAA8537443.1"/>
    <property type="molecule type" value="Genomic_DNA"/>
</dbReference>
<feature type="compositionally biased region" description="Low complexity" evidence="1">
    <location>
        <begin position="587"/>
        <end position="600"/>
    </location>
</feature>
<name>A0A5J5B2I0_9ASTE</name>
<evidence type="ECO:0000259" key="2">
    <source>
        <dbReference type="PROSITE" id="PS50053"/>
    </source>
</evidence>
<dbReference type="AlphaFoldDB" id="A0A5J5B2I0"/>
<dbReference type="Gene3D" id="3.10.20.90">
    <property type="entry name" value="Phosphatidylinositol 3-kinase Catalytic Subunit, Chain A, domain 1"/>
    <property type="match status" value="1"/>
</dbReference>
<feature type="compositionally biased region" description="Polar residues" evidence="1">
    <location>
        <begin position="752"/>
        <end position="761"/>
    </location>
</feature>
<accession>A0A5J5B2I0</accession>
<dbReference type="Pfam" id="PF00240">
    <property type="entry name" value="ubiquitin"/>
    <property type="match status" value="1"/>
</dbReference>
<dbReference type="GO" id="GO:0051787">
    <property type="term" value="F:misfolded protein binding"/>
    <property type="evidence" value="ECO:0007669"/>
    <property type="project" value="TreeGrafter"/>
</dbReference>
<dbReference type="Proteomes" id="UP000325577">
    <property type="component" value="Linkage Group LG15"/>
</dbReference>
<organism evidence="3 4">
    <name type="scientific">Nyssa sinensis</name>
    <dbReference type="NCBI Taxonomy" id="561372"/>
    <lineage>
        <taxon>Eukaryota</taxon>
        <taxon>Viridiplantae</taxon>
        <taxon>Streptophyta</taxon>
        <taxon>Embryophyta</taxon>
        <taxon>Tracheophyta</taxon>
        <taxon>Spermatophyta</taxon>
        <taxon>Magnoliopsida</taxon>
        <taxon>eudicotyledons</taxon>
        <taxon>Gunneridae</taxon>
        <taxon>Pentapetalae</taxon>
        <taxon>asterids</taxon>
        <taxon>Cornales</taxon>
        <taxon>Nyssaceae</taxon>
        <taxon>Nyssa</taxon>
    </lineage>
</organism>
<feature type="region of interest" description="Disordered" evidence="1">
    <location>
        <begin position="175"/>
        <end position="201"/>
    </location>
</feature>
<feature type="compositionally biased region" description="Basic and acidic residues" evidence="1">
    <location>
        <begin position="623"/>
        <end position="644"/>
    </location>
</feature>
<feature type="compositionally biased region" description="Polar residues" evidence="1">
    <location>
        <begin position="651"/>
        <end position="668"/>
    </location>
</feature>
<gene>
    <name evidence="3" type="ORF">F0562_026870</name>
</gene>
<evidence type="ECO:0000313" key="4">
    <source>
        <dbReference type="Proteomes" id="UP000325577"/>
    </source>
</evidence>
<dbReference type="GO" id="GO:0036503">
    <property type="term" value="P:ERAD pathway"/>
    <property type="evidence" value="ECO:0007669"/>
    <property type="project" value="TreeGrafter"/>
</dbReference>
<proteinExistence type="predicted"/>
<dbReference type="InterPro" id="IPR029071">
    <property type="entry name" value="Ubiquitin-like_domsf"/>
</dbReference>
<dbReference type="GO" id="GO:0031593">
    <property type="term" value="F:polyubiquitin modification-dependent protein binding"/>
    <property type="evidence" value="ECO:0007669"/>
    <property type="project" value="TreeGrafter"/>
</dbReference>
<dbReference type="PANTHER" id="PTHR15204:SF5">
    <property type="entry name" value="LARGE PROLINE-RICH PROTEIN BAG6 ISOFORM X1"/>
    <property type="match status" value="1"/>
</dbReference>
<dbReference type="GO" id="GO:0071818">
    <property type="term" value="C:BAT3 complex"/>
    <property type="evidence" value="ECO:0007669"/>
    <property type="project" value="TreeGrafter"/>
</dbReference>
<sequence>MTKSSFRGIEFVELMTASRIPAFFHTDWYKECIRPVHGGGYGGGGGGYGGGRDRGYEGGLGKHIAAEFSIPFSIQERETGQSETGDGECPRVCVVERIGTQENSIYKEHMADQQSTEGSGTSGGSTESIVDLNIKTLDSQIYTFHVDKHMPVSLFKEKIASEIGLPVGQQRLIFRGKPSQSQPSSSTSSGETNAIINRGQDAGAGGLRNRIGPISHSVVLGTLNLGDQGEGIVPDLTRVVGAVLNSFGLGSQATANGISATQPNMQSPEGNASEGTQSNTGIRNQAGSQAQPGQSFPGQSMPQVLQIPLGAAIPVPSLNAPIPDSLNTLTEFMSHMEAALTQNGYQPNQSPANRGDLPTVELPSNARGLSTPEALSIVLRHAQRLLSDRASAALCHIAGRLEQEGGSTDPTLRGEIQTVSMQVGQAMQHLGALLLELGRTMLTLRMGQSPAESYVNSGPAVYISPSGPNPIMVQPFPLQASSLFGSSAAAPANPGTVGPVGIASVPRHVNIHIHTAVGTRTTNGEGIQGQRGNGAGSGDSGQTRPPPDSVALSTIVAEVNSQIRNFVDNMSENQAPSGHSESSASKNLSAGSNAGNEANNQQRNMAVNGGGETSQSIPGGCVPERDGQKTQPECHQHSNDEDRGVVLNSGELPSSSLVGGFHNCSNEETTLKSVDDSESALRSGQGDKLKGATAVPLGLGLGGLQPKRRSKQAQLQGKSNDGGTSSATSSQNQQIGTSGQQMLESLASIASRRSANTQPSGQLPPTPGQIAQSVPLGRQDADGQFDVTNIMSQVLHSPALNGLLSGVSEQTGVGSPDVLRNMLQQLTQSPVMRNTVNQIAQQVDSQDIGNMFSGLGSGQGGGFDLSRMVQQMMPIVSQALSSGSIIPQPTPAVGPESHDNGRIPNRIENSNDQNSQIDLQQVAQRIQHQDSPGEIFRSMVESAVSVYDNGSGEEELVDELCCEEGLVSVSILYCELCYLCAC</sequence>
<evidence type="ECO:0000313" key="3">
    <source>
        <dbReference type="EMBL" id="KAA8537443.1"/>
    </source>
</evidence>
<feature type="compositionally biased region" description="Polar residues" evidence="1">
    <location>
        <begin position="712"/>
        <end position="739"/>
    </location>
</feature>
<feature type="region of interest" description="Disordered" evidence="1">
    <location>
        <begin position="516"/>
        <end position="549"/>
    </location>
</feature>
<dbReference type="SMART" id="SM00213">
    <property type="entry name" value="UBQ"/>
    <property type="match status" value="1"/>
</dbReference>
<reference evidence="3 4" key="1">
    <citation type="submission" date="2019-09" db="EMBL/GenBank/DDBJ databases">
        <title>A chromosome-level genome assembly of the Chinese tupelo Nyssa sinensis.</title>
        <authorList>
            <person name="Yang X."/>
            <person name="Kang M."/>
            <person name="Yang Y."/>
            <person name="Xiong H."/>
            <person name="Wang M."/>
            <person name="Zhang Z."/>
            <person name="Wang Z."/>
            <person name="Wu H."/>
            <person name="Ma T."/>
            <person name="Liu J."/>
            <person name="Xi Z."/>
        </authorList>
    </citation>
    <scope>NUCLEOTIDE SEQUENCE [LARGE SCALE GENOMIC DNA]</scope>
    <source>
        <strain evidence="3">J267</strain>
        <tissue evidence="3">Leaf</tissue>
    </source>
</reference>
<feature type="domain" description="Ubiquitin-like" evidence="2">
    <location>
        <begin position="130"/>
        <end position="177"/>
    </location>
</feature>
<dbReference type="PANTHER" id="PTHR15204">
    <property type="entry name" value="LARGE PROLINE-RICH PROTEIN BAG6"/>
    <property type="match status" value="1"/>
</dbReference>
<keyword evidence="4" id="KW-1185">Reference proteome</keyword>
<dbReference type="SUPFAM" id="SSF54236">
    <property type="entry name" value="Ubiquitin-like"/>
    <property type="match status" value="1"/>
</dbReference>
<feature type="compositionally biased region" description="Gly residues" evidence="1">
    <location>
        <begin position="526"/>
        <end position="539"/>
    </location>
</feature>
<dbReference type="OrthoDB" id="267397at2759"/>
<feature type="compositionally biased region" description="Low complexity" evidence="1">
    <location>
        <begin position="178"/>
        <end position="189"/>
    </location>
</feature>
<feature type="region of interest" description="Disordered" evidence="1">
    <location>
        <begin position="752"/>
        <end position="776"/>
    </location>
</feature>
<dbReference type="PROSITE" id="PS50053">
    <property type="entry name" value="UBIQUITIN_2"/>
    <property type="match status" value="1"/>
</dbReference>